<keyword evidence="1" id="KW-1133">Transmembrane helix</keyword>
<sequence>MRYVYAALIIVITTTVLLFKIQNISLVTVSLLNMSLTLPASLLIVGVYVLGMLTGSALWSLLRSWLEAAMRKPE</sequence>
<dbReference type="RefSeq" id="WP_212512911.1">
    <property type="nucleotide sequence ID" value="NZ_CAWQDX010000035.1"/>
</dbReference>
<evidence type="ECO:0000313" key="3">
    <source>
        <dbReference type="Proteomes" id="UP000675653"/>
    </source>
</evidence>
<comment type="caution">
    <text evidence="2">The sequence shown here is derived from an EMBL/GenBank/DDBJ whole genome shotgun (WGS) entry which is preliminary data.</text>
</comment>
<evidence type="ECO:0008006" key="4">
    <source>
        <dbReference type="Google" id="ProtNLM"/>
    </source>
</evidence>
<accession>A0ABS5GMN2</accession>
<keyword evidence="3" id="KW-1185">Reference proteome</keyword>
<dbReference type="EMBL" id="JAGRZL010000014">
    <property type="protein sequence ID" value="MBR7628401.1"/>
    <property type="molecule type" value="Genomic_DNA"/>
</dbReference>
<proteinExistence type="predicted"/>
<evidence type="ECO:0000256" key="1">
    <source>
        <dbReference type="SAM" id="Phobius"/>
    </source>
</evidence>
<organism evidence="2 3">
    <name type="scientific">Aeromonas popoffii</name>
    <dbReference type="NCBI Taxonomy" id="70856"/>
    <lineage>
        <taxon>Bacteria</taxon>
        <taxon>Pseudomonadati</taxon>
        <taxon>Pseudomonadota</taxon>
        <taxon>Gammaproteobacteria</taxon>
        <taxon>Aeromonadales</taxon>
        <taxon>Aeromonadaceae</taxon>
        <taxon>Aeromonas</taxon>
    </lineage>
</organism>
<protein>
    <recommendedName>
        <fullName evidence="4">DUF1049 domain-containing protein</fullName>
    </recommendedName>
</protein>
<dbReference type="Proteomes" id="UP000675653">
    <property type="component" value="Unassembled WGS sequence"/>
</dbReference>
<gene>
    <name evidence="2" type="ORF">KAT72_04970</name>
</gene>
<evidence type="ECO:0000313" key="2">
    <source>
        <dbReference type="EMBL" id="MBR7628401.1"/>
    </source>
</evidence>
<feature type="transmembrane region" description="Helical" evidence="1">
    <location>
        <begin position="38"/>
        <end position="62"/>
    </location>
</feature>
<keyword evidence="1" id="KW-0812">Transmembrane</keyword>
<feature type="transmembrane region" description="Helical" evidence="1">
    <location>
        <begin position="7"/>
        <end position="32"/>
    </location>
</feature>
<reference evidence="2 3" key="1">
    <citation type="submission" date="2021-04" db="EMBL/GenBank/DDBJ databases">
        <title>Draft Genome of Aeromonas popoffii ID682, isolated from a natural water source in Idaho.</title>
        <authorList>
            <person name="Testerman T."/>
            <person name="Graf J."/>
        </authorList>
    </citation>
    <scope>NUCLEOTIDE SEQUENCE [LARGE SCALE GENOMIC DNA]</scope>
    <source>
        <strain evidence="2 3">ID682</strain>
    </source>
</reference>
<keyword evidence="1" id="KW-0472">Membrane</keyword>
<name>A0ABS5GMN2_9GAMM</name>